<dbReference type="Proteomes" id="UP000010931">
    <property type="component" value="Unassembled WGS sequence"/>
</dbReference>
<evidence type="ECO:0000313" key="2">
    <source>
        <dbReference type="Proteomes" id="UP000010931"/>
    </source>
</evidence>
<organism evidence="1 2">
    <name type="scientific">Streptomyces turgidiscabies (strain Car8)</name>
    <dbReference type="NCBI Taxonomy" id="698760"/>
    <lineage>
        <taxon>Bacteria</taxon>
        <taxon>Bacillati</taxon>
        <taxon>Actinomycetota</taxon>
        <taxon>Actinomycetes</taxon>
        <taxon>Kitasatosporales</taxon>
        <taxon>Streptomycetaceae</taxon>
        <taxon>Streptomyces</taxon>
    </lineage>
</organism>
<reference evidence="1 2" key="1">
    <citation type="journal article" date="2011" name="Plasmid">
        <title>Streptomyces turgidiscabies Car8 contains a modular pathogenicity island that shares virulence genes with other actinobacterial plant pathogens.</title>
        <authorList>
            <person name="Huguet-Tapia J.C."/>
            <person name="Badger J.H."/>
            <person name="Loria R."/>
            <person name="Pettis G.S."/>
        </authorList>
    </citation>
    <scope>NUCLEOTIDE SEQUENCE [LARGE SCALE GENOMIC DNA]</scope>
    <source>
        <strain evidence="1 2">Car8</strain>
    </source>
</reference>
<keyword evidence="2" id="KW-1185">Reference proteome</keyword>
<dbReference type="AlphaFoldDB" id="L7EUU0"/>
<protein>
    <submittedName>
        <fullName evidence="1">Uncharacterized protein</fullName>
    </submittedName>
</protein>
<comment type="caution">
    <text evidence="1">The sequence shown here is derived from an EMBL/GenBank/DDBJ whole genome shotgun (WGS) entry which is preliminary data.</text>
</comment>
<name>L7EUU0_STRT8</name>
<accession>L7EUU0</accession>
<sequence>MHSGADLRATVRSGLLRAVRPLVVMAHRVHYVGVVLFGVAVRADAGVVGRFGERVLEVAQPLGREIEGLHVRAGFPQGPQRRQVDRLPRCGLRLLVVVFGVGGRGRKRLLGHRRLLVRDDVVRPAPHDGGGAQLLPHHHTGEDGPLVPQREAGILPLPRSLVRGPGRSRLAGIGRRLPVRVGSGSWWAAAVFEV</sequence>
<evidence type="ECO:0000313" key="1">
    <source>
        <dbReference type="EMBL" id="ELP62140.1"/>
    </source>
</evidence>
<gene>
    <name evidence="1" type="ORF">STRTUCAR8_00186</name>
</gene>
<proteinExistence type="predicted"/>
<dbReference type="EMBL" id="AEJB01000630">
    <property type="protein sequence ID" value="ELP62140.1"/>
    <property type="molecule type" value="Genomic_DNA"/>
</dbReference>